<dbReference type="PANTHER" id="PTHR11412:SF136">
    <property type="entry name" value="CD109 ANTIGEN"/>
    <property type="match status" value="1"/>
</dbReference>
<keyword evidence="1" id="KW-0732">Signal</keyword>
<dbReference type="AlphaFoldDB" id="A0A1B6CZG0"/>
<dbReference type="SMART" id="SM01361">
    <property type="entry name" value="A2M_recep"/>
    <property type="match status" value="1"/>
</dbReference>
<dbReference type="Gene3D" id="2.60.40.690">
    <property type="entry name" value="Alpha-macroglobulin, receptor-binding domain"/>
    <property type="match status" value="1"/>
</dbReference>
<evidence type="ECO:0000313" key="4">
    <source>
        <dbReference type="EMBL" id="JAS18832.1"/>
    </source>
</evidence>
<dbReference type="Pfam" id="PF07677">
    <property type="entry name" value="A2M_recep"/>
    <property type="match status" value="1"/>
</dbReference>
<name>A0A1B6CZG0_9HEMI</name>
<evidence type="ECO:0000256" key="1">
    <source>
        <dbReference type="ARBA" id="ARBA00022729"/>
    </source>
</evidence>
<proteinExistence type="predicted"/>
<dbReference type="InterPro" id="IPR009048">
    <property type="entry name" value="A-macroglobulin_rcpt-bd"/>
</dbReference>
<accession>A0A1B6CZG0</accession>
<dbReference type="GO" id="GO:0005576">
    <property type="term" value="C:extracellular region"/>
    <property type="evidence" value="ECO:0007669"/>
    <property type="project" value="InterPro"/>
</dbReference>
<gene>
    <name evidence="4" type="ORF">g.17224</name>
</gene>
<evidence type="ECO:0000259" key="3">
    <source>
        <dbReference type="SMART" id="SM01361"/>
    </source>
</evidence>
<dbReference type="SUPFAM" id="SSF49410">
    <property type="entry name" value="Alpha-macroglobulin receptor domain"/>
    <property type="match status" value="1"/>
</dbReference>
<reference evidence="4" key="1">
    <citation type="submission" date="2015-12" db="EMBL/GenBank/DDBJ databases">
        <title>De novo transcriptome assembly of four potential Pierce s Disease insect vectors from Arizona vineyards.</title>
        <authorList>
            <person name="Tassone E.E."/>
        </authorList>
    </citation>
    <scope>NUCLEOTIDE SEQUENCE</scope>
</reference>
<dbReference type="InterPro" id="IPR050473">
    <property type="entry name" value="A2M/Complement_sys"/>
</dbReference>
<dbReference type="EMBL" id="GEDC01018466">
    <property type="protein sequence ID" value="JAS18832.1"/>
    <property type="molecule type" value="Transcribed_RNA"/>
</dbReference>
<feature type="non-terminal residue" evidence="4">
    <location>
        <position position="1"/>
    </location>
</feature>
<dbReference type="InterPro" id="IPR036595">
    <property type="entry name" value="A-macroglobulin_rcpt-bd_sf"/>
</dbReference>
<dbReference type="PANTHER" id="PTHR11412">
    <property type="entry name" value="MACROGLOBULIN / COMPLEMENT"/>
    <property type="match status" value="1"/>
</dbReference>
<sequence>ALKAFSAFTSLAEDPHRSLTLSLATSGMELTDTLELRATTESQSLPLPSLPTKVFVYATGAGCATVQGQVQYSTYSPPKGNSLLDIYAGVEQEILPSVQEMDGKLPILDIKTCFRWKGPEISGVIRGEVHLFSGFQLTAVKPNLNTNLNIDHRAYDDKVWFSVANVSSGCATCIRLTTHSRFLVRGLRPALARFYPATRPDLAVESFFTSPLLTDSDDDYISWFNTHSGPSYGDNQSWQECGADAERKPFIPDMQLVTDSPDTINEDLTLTDVIIFSDLHSDYSTLIPQQEDVDLEAKSVTTNITVTEENERNNTTYYSVENQSTIDISKDNKPENIKTTSDTQKEQNITIKTNSSQKNTKEEKVLKITNPIKNDTKLKAKNKLYKSKNFKGEITFVTRQEKINNRYKNSSETTKKDDRIIQEKAQKIESVDFDNIHDKRINHDKNKIVNGEDNTTVSSPTSVQSAALVKTNEKKLVFDHKEKTINGEVDTTSRSPTIQEKMSGEEAITSRSPTIQEKIVSGEEEMTARSPTVLESAKLAKSSDKVLAADHKAVWGILRETNSTTTRN</sequence>
<evidence type="ECO:0000256" key="2">
    <source>
        <dbReference type="ARBA" id="ARBA00022966"/>
    </source>
</evidence>
<keyword evidence="2" id="KW-0882">Thioester bond</keyword>
<feature type="domain" description="Alpha-macroglobulin receptor-binding" evidence="3">
    <location>
        <begin position="122"/>
        <end position="208"/>
    </location>
</feature>
<organism evidence="4">
    <name type="scientific">Clastoptera arizonana</name>
    <name type="common">Arizona spittle bug</name>
    <dbReference type="NCBI Taxonomy" id="38151"/>
    <lineage>
        <taxon>Eukaryota</taxon>
        <taxon>Metazoa</taxon>
        <taxon>Ecdysozoa</taxon>
        <taxon>Arthropoda</taxon>
        <taxon>Hexapoda</taxon>
        <taxon>Insecta</taxon>
        <taxon>Pterygota</taxon>
        <taxon>Neoptera</taxon>
        <taxon>Paraneoptera</taxon>
        <taxon>Hemiptera</taxon>
        <taxon>Auchenorrhyncha</taxon>
        <taxon>Cercopoidea</taxon>
        <taxon>Clastopteridae</taxon>
        <taxon>Clastoptera</taxon>
    </lineage>
</organism>
<protein>
    <recommendedName>
        <fullName evidence="3">Alpha-macroglobulin receptor-binding domain-containing protein</fullName>
    </recommendedName>
</protein>